<dbReference type="CDD" id="cd00198">
    <property type="entry name" value="vWFA"/>
    <property type="match status" value="1"/>
</dbReference>
<evidence type="ECO:0000313" key="3">
    <source>
        <dbReference type="EMBL" id="EFX71592.1"/>
    </source>
</evidence>
<protein>
    <recommendedName>
        <fullName evidence="2">VWFA domain-containing protein</fullName>
    </recommendedName>
</protein>
<dbReference type="Pfam" id="PF00092">
    <property type="entry name" value="VWA"/>
    <property type="match status" value="1"/>
</dbReference>
<dbReference type="GO" id="GO:0032991">
    <property type="term" value="C:protein-containing complex"/>
    <property type="evidence" value="ECO:0007669"/>
    <property type="project" value="UniProtKB-ARBA"/>
</dbReference>
<organism evidence="3 4">
    <name type="scientific">Daphnia pulex</name>
    <name type="common">Water flea</name>
    <dbReference type="NCBI Taxonomy" id="6669"/>
    <lineage>
        <taxon>Eukaryota</taxon>
        <taxon>Metazoa</taxon>
        <taxon>Ecdysozoa</taxon>
        <taxon>Arthropoda</taxon>
        <taxon>Crustacea</taxon>
        <taxon>Branchiopoda</taxon>
        <taxon>Diplostraca</taxon>
        <taxon>Cladocera</taxon>
        <taxon>Anomopoda</taxon>
        <taxon>Daphniidae</taxon>
        <taxon>Daphnia</taxon>
    </lineage>
</organism>
<evidence type="ECO:0000259" key="2">
    <source>
        <dbReference type="PROSITE" id="PS50234"/>
    </source>
</evidence>
<evidence type="ECO:0000313" key="4">
    <source>
        <dbReference type="Proteomes" id="UP000000305"/>
    </source>
</evidence>
<dbReference type="SUPFAM" id="SSF53300">
    <property type="entry name" value="vWA-like"/>
    <property type="match status" value="1"/>
</dbReference>
<dbReference type="Proteomes" id="UP000000305">
    <property type="component" value="Unassembled WGS sequence"/>
</dbReference>
<proteinExistence type="predicted"/>
<keyword evidence="1" id="KW-0812">Transmembrane</keyword>
<dbReference type="EMBL" id="GL732608">
    <property type="protein sequence ID" value="EFX71592.1"/>
    <property type="molecule type" value="Genomic_DNA"/>
</dbReference>
<dbReference type="PhylomeDB" id="E9H9B0"/>
<feature type="transmembrane region" description="Helical" evidence="1">
    <location>
        <begin position="912"/>
        <end position="937"/>
    </location>
</feature>
<dbReference type="InterPro" id="IPR013783">
    <property type="entry name" value="Ig-like_fold"/>
</dbReference>
<sequence>MTNSGYNNLVVAISSETPASQSAIIIDNIKKMISEASPVLYVATENRAYFQSVHILIPAEWEHDEASPSTWETFNTADVIVDTPNAMRKDLPYTQHNGKCGETGQRIYFTPDYVATLSEDKNNIQYGEPGKVFVHEWAHYRYGIFDEYGTAGGKYPLFYRQSGSSLIEPNICANYPTMFSEWDITTNTASCQTDLATNLYDDNCRFQLDRDFLPETSLASYHQIKSVVHFCKDDQAHAHRMDTQNEHNDKCNGESTWTVVMRSPDFADSRKDKNTPLNPLLQTEFRIVKGTVSRFVVVMDVSGSMKEFNRIGKLGESVRAWIKTDFPSGNQLGMVQFSSNAEILSDLRMIADEKSREEMMAKVPKEVFVATCIGCGLQLAMQMLKDGGIIVLVTDGKNSPGYHDISDVKKDIVDAKIRVITIAYGSEADKNVEHLADVTGGKSYFIKDDDSSEALQQAFVGASTYQSTVKNEDLIFKLFEKELTASGDQTDLTDEFDVDETVGRNLKLSVFNLDDEMSVESVELTGPDGDVVNNFVFDTTTATLTVELAKIGQWSLKVSLKSSQSKPVLVTVTTRLRPDVTTPIRTECVIPSGSDIRDANEKKIIIQAKVLKGNHPVTGASVKAYVVKPNGDTAILDLLDNGTDADGTKDDGVYSLYFAYPNQQGRYTVKCQVNSNHKSFENLCFIGSASPQLFDPQIDETIIGKVERIPMADFTRIASAGSFQVEIPVSSDDSYPPAKVTDLSVMVVKDTAANISIALKWTAPGDDLDSGTVSYYQLKYSDVVTDVMNSNFNNESAIRGNRSIITEEDLVAGSLQPSQAGVQQTATFQLTDVQREKPYYLSLRAVDKADKAGQVSNLVVFFIPDKSVLVLTSNAEDDSWGEANPEDDSNSGEAVDHEINIHINSNEPSYRLGSLLIAAISLISIVCLCVALLMVVVRHTQVYRYDGIPA</sequence>
<dbReference type="InterPro" id="IPR013642">
    <property type="entry name" value="CLCA_N"/>
</dbReference>
<dbReference type="InterPro" id="IPR051266">
    <property type="entry name" value="CLCR"/>
</dbReference>
<dbReference type="eggNOG" id="ENOG502QRRD">
    <property type="taxonomic scope" value="Eukaryota"/>
</dbReference>
<dbReference type="InParanoid" id="E9H9B0"/>
<dbReference type="Gene3D" id="2.60.40.10">
    <property type="entry name" value="Immunoglobulins"/>
    <property type="match status" value="1"/>
</dbReference>
<keyword evidence="4" id="KW-1185">Reference proteome</keyword>
<gene>
    <name evidence="3" type="ORF">DAPPUDRAFT_326968</name>
</gene>
<dbReference type="SMART" id="SM00327">
    <property type="entry name" value="VWA"/>
    <property type="match status" value="1"/>
</dbReference>
<dbReference type="STRING" id="6669.E9H9B0"/>
<dbReference type="Pfam" id="PF08434">
    <property type="entry name" value="CLCA"/>
    <property type="match status" value="1"/>
</dbReference>
<keyword evidence="1" id="KW-1133">Transmembrane helix</keyword>
<dbReference type="OMA" id="KTHIART"/>
<dbReference type="Gene3D" id="3.40.50.410">
    <property type="entry name" value="von Willebrand factor, type A domain"/>
    <property type="match status" value="1"/>
</dbReference>
<keyword evidence="1" id="KW-0472">Membrane</keyword>
<dbReference type="InterPro" id="IPR036465">
    <property type="entry name" value="vWFA_dom_sf"/>
</dbReference>
<dbReference type="PANTHER" id="PTHR10579">
    <property type="entry name" value="CALCIUM-ACTIVATED CHLORIDE CHANNEL REGULATOR"/>
    <property type="match status" value="1"/>
</dbReference>
<dbReference type="HOGENOM" id="CLU_005812_0_0_1"/>
<dbReference type="PROSITE" id="PS50234">
    <property type="entry name" value="VWFA"/>
    <property type="match status" value="1"/>
</dbReference>
<evidence type="ECO:0000256" key="1">
    <source>
        <dbReference type="SAM" id="Phobius"/>
    </source>
</evidence>
<dbReference type="PANTHER" id="PTHR10579:SF177">
    <property type="entry name" value="CALCIUM-ACTIVATED CHLORIDE CHANNEL REGULATOR 4-LIKE PROTEIN"/>
    <property type="match status" value="1"/>
</dbReference>
<dbReference type="InterPro" id="IPR002035">
    <property type="entry name" value="VWF_A"/>
</dbReference>
<dbReference type="AlphaFoldDB" id="E9H9B0"/>
<feature type="domain" description="VWFA" evidence="2">
    <location>
        <begin position="294"/>
        <end position="469"/>
    </location>
</feature>
<dbReference type="NCBIfam" id="NF041940">
    <property type="entry name" value="choice_anch_X"/>
    <property type="match status" value="1"/>
</dbReference>
<dbReference type="OrthoDB" id="687730at2759"/>
<reference evidence="3 4" key="1">
    <citation type="journal article" date="2011" name="Science">
        <title>The ecoresponsive genome of Daphnia pulex.</title>
        <authorList>
            <person name="Colbourne J.K."/>
            <person name="Pfrender M.E."/>
            <person name="Gilbert D."/>
            <person name="Thomas W.K."/>
            <person name="Tucker A."/>
            <person name="Oakley T.H."/>
            <person name="Tokishita S."/>
            <person name="Aerts A."/>
            <person name="Arnold G.J."/>
            <person name="Basu M.K."/>
            <person name="Bauer D.J."/>
            <person name="Caceres C.E."/>
            <person name="Carmel L."/>
            <person name="Casola C."/>
            <person name="Choi J.H."/>
            <person name="Detter J.C."/>
            <person name="Dong Q."/>
            <person name="Dusheyko S."/>
            <person name="Eads B.D."/>
            <person name="Frohlich T."/>
            <person name="Geiler-Samerotte K.A."/>
            <person name="Gerlach D."/>
            <person name="Hatcher P."/>
            <person name="Jogdeo S."/>
            <person name="Krijgsveld J."/>
            <person name="Kriventseva E.V."/>
            <person name="Kultz D."/>
            <person name="Laforsch C."/>
            <person name="Lindquist E."/>
            <person name="Lopez J."/>
            <person name="Manak J.R."/>
            <person name="Muller J."/>
            <person name="Pangilinan J."/>
            <person name="Patwardhan R.P."/>
            <person name="Pitluck S."/>
            <person name="Pritham E.J."/>
            <person name="Rechtsteiner A."/>
            <person name="Rho M."/>
            <person name="Rogozin I.B."/>
            <person name="Sakarya O."/>
            <person name="Salamov A."/>
            <person name="Schaack S."/>
            <person name="Shapiro H."/>
            <person name="Shiga Y."/>
            <person name="Skalitzky C."/>
            <person name="Smith Z."/>
            <person name="Souvorov A."/>
            <person name="Sung W."/>
            <person name="Tang Z."/>
            <person name="Tsuchiya D."/>
            <person name="Tu H."/>
            <person name="Vos H."/>
            <person name="Wang M."/>
            <person name="Wolf Y.I."/>
            <person name="Yamagata H."/>
            <person name="Yamada T."/>
            <person name="Ye Y."/>
            <person name="Shaw J.R."/>
            <person name="Andrews J."/>
            <person name="Crease T.J."/>
            <person name="Tang H."/>
            <person name="Lucas S.M."/>
            <person name="Robertson H.M."/>
            <person name="Bork P."/>
            <person name="Koonin E.V."/>
            <person name="Zdobnov E.M."/>
            <person name="Grigoriev I.V."/>
            <person name="Lynch M."/>
            <person name="Boore J.L."/>
        </authorList>
    </citation>
    <scope>NUCLEOTIDE SEQUENCE [LARGE SCALE GENOMIC DNA]</scope>
</reference>
<name>E9H9B0_DAPPU</name>
<dbReference type="KEGG" id="dpx:DAPPUDRAFT_326968"/>
<accession>E9H9B0</accession>